<evidence type="ECO:0000313" key="2">
    <source>
        <dbReference type="EMBL" id="SHF60853.1"/>
    </source>
</evidence>
<dbReference type="EMBL" id="FQUQ01000003">
    <property type="protein sequence ID" value="SHF60853.1"/>
    <property type="molecule type" value="Genomic_DNA"/>
</dbReference>
<gene>
    <name evidence="2" type="ORF">SAMN04488522_10335</name>
</gene>
<name>A0A1M5D1D2_9SPHI</name>
<dbReference type="PROSITE" id="PS51257">
    <property type="entry name" value="PROKAR_LIPOPROTEIN"/>
    <property type="match status" value="1"/>
</dbReference>
<organism evidence="2 3">
    <name type="scientific">Pedobacter caeni</name>
    <dbReference type="NCBI Taxonomy" id="288992"/>
    <lineage>
        <taxon>Bacteria</taxon>
        <taxon>Pseudomonadati</taxon>
        <taxon>Bacteroidota</taxon>
        <taxon>Sphingobacteriia</taxon>
        <taxon>Sphingobacteriales</taxon>
        <taxon>Sphingobacteriaceae</taxon>
        <taxon>Pedobacter</taxon>
    </lineage>
</organism>
<dbReference type="Proteomes" id="UP000184287">
    <property type="component" value="Unassembled WGS sequence"/>
</dbReference>
<feature type="chain" id="PRO_5012747899" evidence="1">
    <location>
        <begin position="27"/>
        <end position="144"/>
    </location>
</feature>
<protein>
    <submittedName>
        <fullName evidence="2">Uncharacterized protein</fullName>
    </submittedName>
</protein>
<dbReference type="AlphaFoldDB" id="A0A1M5D1D2"/>
<accession>A0A1M5D1D2</accession>
<sequence length="144" mass="16069">MLKCFVKLTGVLYSLGLFVACSNANNKPLSIDFSLDSTKIVLSHIDETGFLSLKNSKEADSALNELVVVLQTPSEQDSAIREEPVPGKMLLTDSNIVFIPLHPFVKGRDYLVITHLNIRFGGMEEIVKGKVSYRMKPQQKMLTR</sequence>
<proteinExistence type="predicted"/>
<dbReference type="STRING" id="288992.SAMN04488522_10335"/>
<keyword evidence="1" id="KW-0732">Signal</keyword>
<dbReference type="RefSeq" id="WP_073231881.1">
    <property type="nucleotide sequence ID" value="NZ_FQUQ01000003.1"/>
</dbReference>
<dbReference type="OrthoDB" id="794736at2"/>
<keyword evidence="3" id="KW-1185">Reference proteome</keyword>
<reference evidence="3" key="1">
    <citation type="submission" date="2016-11" db="EMBL/GenBank/DDBJ databases">
        <authorList>
            <person name="Varghese N."/>
            <person name="Submissions S."/>
        </authorList>
    </citation>
    <scope>NUCLEOTIDE SEQUENCE [LARGE SCALE GENOMIC DNA]</scope>
    <source>
        <strain evidence="3">DSM 16990</strain>
    </source>
</reference>
<evidence type="ECO:0000256" key="1">
    <source>
        <dbReference type="SAM" id="SignalP"/>
    </source>
</evidence>
<evidence type="ECO:0000313" key="3">
    <source>
        <dbReference type="Proteomes" id="UP000184287"/>
    </source>
</evidence>
<feature type="signal peptide" evidence="1">
    <location>
        <begin position="1"/>
        <end position="26"/>
    </location>
</feature>